<evidence type="ECO:0000313" key="6">
    <source>
        <dbReference type="EMBL" id="QEX19227.1"/>
    </source>
</evidence>
<dbReference type="Gene3D" id="3.50.50.60">
    <property type="entry name" value="FAD/NAD(P)-binding domain"/>
    <property type="match status" value="1"/>
</dbReference>
<protein>
    <recommendedName>
        <fullName evidence="8">FAD dependent oxidoreductase domain-containing protein</fullName>
    </recommendedName>
</protein>
<evidence type="ECO:0000256" key="5">
    <source>
        <dbReference type="SAM" id="MobiDB-lite"/>
    </source>
</evidence>
<reference evidence="6 7" key="1">
    <citation type="submission" date="2019-08" db="EMBL/GenBank/DDBJ databases">
        <title>Hyperibacter terrae gen. nov., sp. nov. and Hyperibacter viscosus sp. nov., two new members in the family Rhodospirillaceae isolated from the rhizosphere of Hypericum perforatum.</title>
        <authorList>
            <person name="Noviana Z."/>
        </authorList>
    </citation>
    <scope>NUCLEOTIDE SEQUENCE [LARGE SCALE GENOMIC DNA]</scope>
    <source>
        <strain evidence="6 7">R5913</strain>
    </source>
</reference>
<dbReference type="PANTHER" id="PTHR10961:SF7">
    <property type="entry name" value="FAD DEPENDENT OXIDOREDUCTASE DOMAIN-CONTAINING PROTEIN"/>
    <property type="match status" value="1"/>
</dbReference>
<proteinExistence type="predicted"/>
<dbReference type="EMBL" id="CP042906">
    <property type="protein sequence ID" value="QEX19227.1"/>
    <property type="molecule type" value="Genomic_DNA"/>
</dbReference>
<keyword evidence="7" id="KW-1185">Reference proteome</keyword>
<dbReference type="GO" id="GO:0050660">
    <property type="term" value="F:flavin adenine dinucleotide binding"/>
    <property type="evidence" value="ECO:0007669"/>
    <property type="project" value="InterPro"/>
</dbReference>
<evidence type="ECO:0000256" key="1">
    <source>
        <dbReference type="ARBA" id="ARBA00001974"/>
    </source>
</evidence>
<evidence type="ECO:0000256" key="4">
    <source>
        <dbReference type="ARBA" id="ARBA00023002"/>
    </source>
</evidence>
<name>A0A5J6MQ55_9PROT</name>
<dbReference type="PANTHER" id="PTHR10961">
    <property type="entry name" value="PEROXISOMAL SARCOSINE OXIDASE"/>
    <property type="match status" value="1"/>
</dbReference>
<evidence type="ECO:0008006" key="8">
    <source>
        <dbReference type="Google" id="ProtNLM"/>
    </source>
</evidence>
<dbReference type="GO" id="GO:0008115">
    <property type="term" value="F:sarcosine oxidase activity"/>
    <property type="evidence" value="ECO:0007669"/>
    <property type="project" value="TreeGrafter"/>
</dbReference>
<evidence type="ECO:0000313" key="7">
    <source>
        <dbReference type="Proteomes" id="UP000326202"/>
    </source>
</evidence>
<keyword evidence="2" id="KW-0285">Flavoprotein</keyword>
<comment type="cofactor">
    <cofactor evidence="1">
        <name>FAD</name>
        <dbReference type="ChEBI" id="CHEBI:57692"/>
    </cofactor>
</comment>
<keyword evidence="3" id="KW-0274">FAD</keyword>
<gene>
    <name evidence="6" type="ORF">FRZ44_45400</name>
</gene>
<dbReference type="AlphaFoldDB" id="A0A5J6MQ55"/>
<accession>A0A5J6MQ55</accession>
<keyword evidence="4" id="KW-0560">Oxidoreductase</keyword>
<evidence type="ECO:0000256" key="3">
    <source>
        <dbReference type="ARBA" id="ARBA00022827"/>
    </source>
</evidence>
<organism evidence="6 7">
    <name type="scientific">Hypericibacter terrae</name>
    <dbReference type="NCBI Taxonomy" id="2602015"/>
    <lineage>
        <taxon>Bacteria</taxon>
        <taxon>Pseudomonadati</taxon>
        <taxon>Pseudomonadota</taxon>
        <taxon>Alphaproteobacteria</taxon>
        <taxon>Rhodospirillales</taxon>
        <taxon>Dongiaceae</taxon>
        <taxon>Hypericibacter</taxon>
    </lineage>
</organism>
<dbReference type="KEGG" id="htq:FRZ44_45400"/>
<evidence type="ECO:0000256" key="2">
    <source>
        <dbReference type="ARBA" id="ARBA00022630"/>
    </source>
</evidence>
<dbReference type="InterPro" id="IPR036188">
    <property type="entry name" value="FAD/NAD-bd_sf"/>
</dbReference>
<dbReference type="InterPro" id="IPR045170">
    <property type="entry name" value="MTOX"/>
</dbReference>
<feature type="compositionally biased region" description="Polar residues" evidence="5">
    <location>
        <begin position="76"/>
        <end position="86"/>
    </location>
</feature>
<feature type="region of interest" description="Disordered" evidence="5">
    <location>
        <begin position="67"/>
        <end position="86"/>
    </location>
</feature>
<sequence length="86" mass="9076">MPSVAPKVSRTQRHPWTMTPDVDFIVDRWGPFVVAGGCSGHAFKFGPALGRLVADIVEGGEAPGVTRLGRPALKQSAPSPTAPITR</sequence>
<dbReference type="Proteomes" id="UP000326202">
    <property type="component" value="Chromosome"/>
</dbReference>